<dbReference type="EMBL" id="HBGA01038614">
    <property type="protein sequence ID" value="CAD9002929.1"/>
    <property type="molecule type" value="Transcribed_RNA"/>
</dbReference>
<proteinExistence type="predicted"/>
<dbReference type="EMBL" id="HBGA01038616">
    <property type="protein sequence ID" value="CAD9002931.1"/>
    <property type="molecule type" value="Transcribed_RNA"/>
</dbReference>
<dbReference type="AlphaFoldDB" id="A0A6U7WBS3"/>
<accession>A0A6U7WBS3</accession>
<reference evidence="2" key="1">
    <citation type="submission" date="2021-01" db="EMBL/GenBank/DDBJ databases">
        <authorList>
            <person name="Corre E."/>
            <person name="Pelletier E."/>
            <person name="Niang G."/>
            <person name="Scheremetjew M."/>
            <person name="Finn R."/>
            <person name="Kale V."/>
            <person name="Holt S."/>
            <person name="Cochrane G."/>
            <person name="Meng A."/>
            <person name="Brown T."/>
            <person name="Cohen L."/>
        </authorList>
    </citation>
    <scope>NUCLEOTIDE SEQUENCE</scope>
    <source>
        <strain evidence="2">NIES-381</strain>
    </source>
</reference>
<evidence type="ECO:0000313" key="2">
    <source>
        <dbReference type="EMBL" id="CAD9002931.1"/>
    </source>
</evidence>
<name>A0A6U7WBS3_9EUGL</name>
<gene>
    <name evidence="1" type="ORF">EGYM00392_LOCUS14013</name>
    <name evidence="2" type="ORF">EGYM00392_LOCUS14015</name>
</gene>
<evidence type="ECO:0000313" key="1">
    <source>
        <dbReference type="EMBL" id="CAD9002929.1"/>
    </source>
</evidence>
<protein>
    <submittedName>
        <fullName evidence="2">Uncharacterized protein</fullName>
    </submittedName>
</protein>
<organism evidence="2">
    <name type="scientific">Eutreptiella gymnastica</name>
    <dbReference type="NCBI Taxonomy" id="73025"/>
    <lineage>
        <taxon>Eukaryota</taxon>
        <taxon>Discoba</taxon>
        <taxon>Euglenozoa</taxon>
        <taxon>Euglenida</taxon>
        <taxon>Spirocuta</taxon>
        <taxon>Euglenophyceae</taxon>
        <taxon>Eutreptiales</taxon>
        <taxon>Eutreptiaceae</taxon>
        <taxon>Eutreptiella</taxon>
    </lineage>
</organism>
<sequence>MQQVKQAPTSCDVKSSRQGSHEHCMRSVFRFMCPVELQNTHTFDGVVNFRVGAATIQLTGSQRGNSEAANGVGHREAVANKALLAPAASGPQPTLRLILGHFRGRPSHWLSIKLLGLFQGDSMTMKGSSGTAVGQQVTALWPRVGCWGGGIGSMKAHSGCVG</sequence>